<dbReference type="EMBL" id="CP042997">
    <property type="protein sequence ID" value="QEH32496.1"/>
    <property type="molecule type" value="Genomic_DNA"/>
</dbReference>
<name>A0A5B9VVM7_9BACT</name>
<keyword evidence="1" id="KW-0802">TPR repeat</keyword>
<sequence length="172" mass="19736">MPPRDSTFSPGYDATVRGLRELHRLTVAGRLDSPEADAIRDVTDAPWEALTEVEKKRIAGLSEDLYSMTDPPREPIEEVEDRFLDVIAEILYPSRGHAPDGLLEQLRRWKDELDPALLSYLRGQIWLRTGDLATAALFFKHAFELRPGNKEYFIWYQVTRKAESRERVAALP</sequence>
<dbReference type="PROSITE" id="PS50005">
    <property type="entry name" value="TPR"/>
    <property type="match status" value="1"/>
</dbReference>
<keyword evidence="3" id="KW-1185">Reference proteome</keyword>
<organism evidence="2 3">
    <name type="scientific">Aquisphaera giovannonii</name>
    <dbReference type="NCBI Taxonomy" id="406548"/>
    <lineage>
        <taxon>Bacteria</taxon>
        <taxon>Pseudomonadati</taxon>
        <taxon>Planctomycetota</taxon>
        <taxon>Planctomycetia</taxon>
        <taxon>Isosphaerales</taxon>
        <taxon>Isosphaeraceae</taxon>
        <taxon>Aquisphaera</taxon>
    </lineage>
</organism>
<dbReference type="KEGG" id="agv:OJF2_09730"/>
<accession>A0A5B9VVM7</accession>
<reference evidence="2 3" key="1">
    <citation type="submission" date="2019-08" db="EMBL/GenBank/DDBJ databases">
        <title>Deep-cultivation of Planctomycetes and their phenomic and genomic characterization uncovers novel biology.</title>
        <authorList>
            <person name="Wiegand S."/>
            <person name="Jogler M."/>
            <person name="Boedeker C."/>
            <person name="Pinto D."/>
            <person name="Vollmers J."/>
            <person name="Rivas-Marin E."/>
            <person name="Kohn T."/>
            <person name="Peeters S.H."/>
            <person name="Heuer A."/>
            <person name="Rast P."/>
            <person name="Oberbeckmann S."/>
            <person name="Bunk B."/>
            <person name="Jeske O."/>
            <person name="Meyerdierks A."/>
            <person name="Storesund J.E."/>
            <person name="Kallscheuer N."/>
            <person name="Luecker S."/>
            <person name="Lage O.M."/>
            <person name="Pohl T."/>
            <person name="Merkel B.J."/>
            <person name="Hornburger P."/>
            <person name="Mueller R.-W."/>
            <person name="Bruemmer F."/>
            <person name="Labrenz M."/>
            <person name="Spormann A.M."/>
            <person name="Op den Camp H."/>
            <person name="Overmann J."/>
            <person name="Amann R."/>
            <person name="Jetten M.S.M."/>
            <person name="Mascher T."/>
            <person name="Medema M.H."/>
            <person name="Devos D.P."/>
            <person name="Kaster A.-K."/>
            <person name="Ovreas L."/>
            <person name="Rohde M."/>
            <person name="Galperin M.Y."/>
            <person name="Jogler C."/>
        </authorList>
    </citation>
    <scope>NUCLEOTIDE SEQUENCE [LARGE SCALE GENOMIC DNA]</scope>
    <source>
        <strain evidence="2 3">OJF2</strain>
    </source>
</reference>
<dbReference type="Proteomes" id="UP000324233">
    <property type="component" value="Chromosome"/>
</dbReference>
<evidence type="ECO:0000313" key="3">
    <source>
        <dbReference type="Proteomes" id="UP000324233"/>
    </source>
</evidence>
<evidence type="ECO:0008006" key="4">
    <source>
        <dbReference type="Google" id="ProtNLM"/>
    </source>
</evidence>
<dbReference type="InterPro" id="IPR019734">
    <property type="entry name" value="TPR_rpt"/>
</dbReference>
<protein>
    <recommendedName>
        <fullName evidence="4">Tetratricopeptide repeat protein</fullName>
    </recommendedName>
</protein>
<dbReference type="AlphaFoldDB" id="A0A5B9VVM7"/>
<evidence type="ECO:0000256" key="1">
    <source>
        <dbReference type="PROSITE-ProRule" id="PRU00339"/>
    </source>
</evidence>
<evidence type="ECO:0000313" key="2">
    <source>
        <dbReference type="EMBL" id="QEH32496.1"/>
    </source>
</evidence>
<proteinExistence type="predicted"/>
<gene>
    <name evidence="2" type="ORF">OJF2_09730</name>
</gene>
<feature type="repeat" description="TPR" evidence="1">
    <location>
        <begin position="116"/>
        <end position="149"/>
    </location>
</feature>